<dbReference type="InterPro" id="IPR013549">
    <property type="entry name" value="DUF1731"/>
</dbReference>
<dbReference type="EMBL" id="JAMFMA010000001">
    <property type="protein sequence ID" value="MCL6272680.1"/>
    <property type="molecule type" value="Genomic_DNA"/>
</dbReference>
<comment type="similarity">
    <text evidence="1">Belongs to the NAD(P)-dependent epimerase/dehydratase family. SDR39U1 subfamily.</text>
</comment>
<dbReference type="Gene3D" id="3.40.50.720">
    <property type="entry name" value="NAD(P)-binding Rossmann-like Domain"/>
    <property type="match status" value="1"/>
</dbReference>
<dbReference type="Pfam" id="PF08338">
    <property type="entry name" value="DUF1731"/>
    <property type="match status" value="1"/>
</dbReference>
<dbReference type="PANTHER" id="PTHR11092:SF0">
    <property type="entry name" value="EPIMERASE FAMILY PROTEIN SDR39U1"/>
    <property type="match status" value="1"/>
</dbReference>
<dbReference type="RefSeq" id="WP_249655865.1">
    <property type="nucleotide sequence ID" value="NZ_JAMFMA010000001.1"/>
</dbReference>
<gene>
    <name evidence="4" type="ORF">M3P19_01605</name>
</gene>
<dbReference type="Proteomes" id="UP001203607">
    <property type="component" value="Unassembled WGS sequence"/>
</dbReference>
<protein>
    <submittedName>
        <fullName evidence="4">TIGR01777 family oxidoreductase</fullName>
    </submittedName>
</protein>
<dbReference type="Pfam" id="PF01370">
    <property type="entry name" value="Epimerase"/>
    <property type="match status" value="1"/>
</dbReference>
<evidence type="ECO:0000313" key="4">
    <source>
        <dbReference type="EMBL" id="MCL6272680.1"/>
    </source>
</evidence>
<dbReference type="InterPro" id="IPR010099">
    <property type="entry name" value="SDR39U1"/>
</dbReference>
<organism evidence="4 5">
    <name type="scientific">Flagellimonas spongiicola</name>
    <dbReference type="NCBI Taxonomy" id="2942208"/>
    <lineage>
        <taxon>Bacteria</taxon>
        <taxon>Pseudomonadati</taxon>
        <taxon>Bacteroidota</taxon>
        <taxon>Flavobacteriia</taxon>
        <taxon>Flavobacteriales</taxon>
        <taxon>Flavobacteriaceae</taxon>
        <taxon>Flagellimonas</taxon>
    </lineage>
</organism>
<evidence type="ECO:0000313" key="5">
    <source>
        <dbReference type="Proteomes" id="UP001203607"/>
    </source>
</evidence>
<name>A0ABT0PMR2_9FLAO</name>
<dbReference type="PANTHER" id="PTHR11092">
    <property type="entry name" value="SUGAR NUCLEOTIDE EPIMERASE RELATED"/>
    <property type="match status" value="1"/>
</dbReference>
<feature type="domain" description="NAD-dependent epimerase/dehydratase" evidence="2">
    <location>
        <begin position="3"/>
        <end position="223"/>
    </location>
</feature>
<keyword evidence="5" id="KW-1185">Reference proteome</keyword>
<dbReference type="InterPro" id="IPR001509">
    <property type="entry name" value="Epimerase_deHydtase"/>
</dbReference>
<comment type="caution">
    <text evidence="4">The sequence shown here is derived from an EMBL/GenBank/DDBJ whole genome shotgun (WGS) entry which is preliminary data.</text>
</comment>
<dbReference type="SUPFAM" id="SSF51735">
    <property type="entry name" value="NAD(P)-binding Rossmann-fold domains"/>
    <property type="match status" value="1"/>
</dbReference>
<evidence type="ECO:0000259" key="3">
    <source>
        <dbReference type="Pfam" id="PF08338"/>
    </source>
</evidence>
<accession>A0ABT0PMR2</accession>
<evidence type="ECO:0000259" key="2">
    <source>
        <dbReference type="Pfam" id="PF01370"/>
    </source>
</evidence>
<feature type="domain" description="DUF1731" evidence="3">
    <location>
        <begin position="254"/>
        <end position="300"/>
    </location>
</feature>
<dbReference type="InterPro" id="IPR036291">
    <property type="entry name" value="NAD(P)-bd_dom_sf"/>
</dbReference>
<reference evidence="4 5" key="1">
    <citation type="submission" date="2022-05" db="EMBL/GenBank/DDBJ databases">
        <authorList>
            <person name="Park J.-S."/>
        </authorList>
    </citation>
    <scope>NUCLEOTIDE SEQUENCE [LARGE SCALE GENOMIC DNA]</scope>
    <source>
        <strain evidence="4 5">2012CJ35-5</strain>
    </source>
</reference>
<dbReference type="NCBIfam" id="TIGR01777">
    <property type="entry name" value="yfcH"/>
    <property type="match status" value="1"/>
</dbReference>
<proteinExistence type="inferred from homology"/>
<sequence length="310" mass="34225">MGVLITGATGLVGQELQKTLHSKGIPVNYLTRNKNKLGLHGQAKGFYWNPANGEIDTACFEGIHTIINLAGATISKKWTKTYKRKVLQSRVESINTMFNALRKSGPSHIKTVISASAIGIYPNSLTEFYDENTKAVDDSFLGEIVLAWENAISKLKTVVDRVAVVRIGLVLSDEGGALPKMATPIQYFVGAPFGSGLQWQSWIHINDLAGIFVHIMENHLKGVYNGVAPNPVTQSKLIQTLAKVLQRPVWLPNVPKFMMRLILGEMAYLLFASQRVSSKRIEKKGYAFKFANLEAALQDLYGDKSQHPSI</sequence>
<evidence type="ECO:0000256" key="1">
    <source>
        <dbReference type="ARBA" id="ARBA00009353"/>
    </source>
</evidence>